<feature type="non-terminal residue" evidence="2">
    <location>
        <position position="111"/>
    </location>
</feature>
<sequence>MTVVGTLIFFACVFKVFATAPGAAPSASTETQLDGYGLLTDGTKFRLVQTTFHFQDKNTDRCITVNAKEKDDKNHVVTLEVEHYTVNQDTWKNYSQRFQFLSGGPKYDIME</sequence>
<evidence type="ECO:0000313" key="2">
    <source>
        <dbReference type="EMBL" id="JAG91815.1"/>
    </source>
</evidence>
<feature type="chain" id="PRO_5002218590" evidence="1">
    <location>
        <begin position="19"/>
        <end position="111"/>
    </location>
</feature>
<evidence type="ECO:0000256" key="1">
    <source>
        <dbReference type="SAM" id="SignalP"/>
    </source>
</evidence>
<proteinExistence type="evidence at transcript level"/>
<dbReference type="AlphaFoldDB" id="A0A0C9R493"/>
<accession>A0A0C9R493</accession>
<reference evidence="2" key="1">
    <citation type="journal article" date="2015" name="PLoS ONE">
        <title>An Insight into the Sialome of the Lone Star Tick, Amblyomma americanum, with a Glimpse on Its Time Dependent Gene Expression.</title>
        <authorList>
            <person name="Karim S."/>
            <person name="Ribeiro J.M."/>
        </authorList>
    </citation>
    <scope>NUCLEOTIDE SEQUENCE</scope>
    <source>
        <tissue evidence="2">Salivary gland</tissue>
    </source>
</reference>
<protein>
    <submittedName>
        <fullName evidence="2">Putative lipocalin-6 1</fullName>
    </submittedName>
</protein>
<keyword evidence="1" id="KW-0732">Signal</keyword>
<dbReference type="EMBL" id="GBZX01000925">
    <property type="protein sequence ID" value="JAG91815.1"/>
    <property type="molecule type" value="mRNA"/>
</dbReference>
<name>A0A0C9R493_AMBAM</name>
<feature type="signal peptide" evidence="1">
    <location>
        <begin position="1"/>
        <end position="18"/>
    </location>
</feature>
<organism evidence="2">
    <name type="scientific">Amblyomma americanum</name>
    <name type="common">Lone star tick</name>
    <dbReference type="NCBI Taxonomy" id="6943"/>
    <lineage>
        <taxon>Eukaryota</taxon>
        <taxon>Metazoa</taxon>
        <taxon>Ecdysozoa</taxon>
        <taxon>Arthropoda</taxon>
        <taxon>Chelicerata</taxon>
        <taxon>Arachnida</taxon>
        <taxon>Acari</taxon>
        <taxon>Parasitiformes</taxon>
        <taxon>Ixodida</taxon>
        <taxon>Ixodoidea</taxon>
        <taxon>Ixodidae</taxon>
        <taxon>Amblyomminae</taxon>
        <taxon>Amblyomma</taxon>
    </lineage>
</organism>